<name>A0A7G7MHL4_9PSEU</name>
<dbReference type="InterPro" id="IPR005149">
    <property type="entry name" value="Tscrpt_reg_PadR_N"/>
</dbReference>
<accession>A0A7G7MHL4</accession>
<evidence type="ECO:0000259" key="1">
    <source>
        <dbReference type="Pfam" id="PF03551"/>
    </source>
</evidence>
<protein>
    <submittedName>
        <fullName evidence="2">PadR family transcriptional regulator</fullName>
    </submittedName>
</protein>
<dbReference type="AlphaFoldDB" id="A0A7G7MHL4"/>
<dbReference type="Pfam" id="PF03551">
    <property type="entry name" value="PadR"/>
    <property type="match status" value="1"/>
</dbReference>
<proteinExistence type="predicted"/>
<organism evidence="2 3">
    <name type="scientific">Pseudonocardia petroleophila</name>
    <dbReference type="NCBI Taxonomy" id="37331"/>
    <lineage>
        <taxon>Bacteria</taxon>
        <taxon>Bacillati</taxon>
        <taxon>Actinomycetota</taxon>
        <taxon>Actinomycetes</taxon>
        <taxon>Pseudonocardiales</taxon>
        <taxon>Pseudonocardiaceae</taxon>
        <taxon>Pseudonocardia</taxon>
    </lineage>
</organism>
<reference evidence="2 3" key="1">
    <citation type="submission" date="2020-08" db="EMBL/GenBank/DDBJ databases">
        <authorList>
            <person name="Mo P."/>
        </authorList>
    </citation>
    <scope>NUCLEOTIDE SEQUENCE [LARGE SCALE GENOMIC DNA]</scope>
    <source>
        <strain evidence="2 3">CGMCC 4.1532</strain>
    </source>
</reference>
<dbReference type="RefSeq" id="WP_185719025.1">
    <property type="nucleotide sequence ID" value="NZ_BAAAWI010000001.1"/>
</dbReference>
<dbReference type="InterPro" id="IPR052509">
    <property type="entry name" value="Metal_resp_DNA-bind_regulator"/>
</dbReference>
<dbReference type="PANTHER" id="PTHR33169:SF14">
    <property type="entry name" value="TRANSCRIPTIONAL REGULATOR RV3488"/>
    <property type="match status" value="1"/>
</dbReference>
<dbReference type="InterPro" id="IPR036390">
    <property type="entry name" value="WH_DNA-bd_sf"/>
</dbReference>
<dbReference type="EMBL" id="CP060131">
    <property type="protein sequence ID" value="QNG52275.1"/>
    <property type="molecule type" value="Genomic_DNA"/>
</dbReference>
<evidence type="ECO:0000313" key="2">
    <source>
        <dbReference type="EMBL" id="QNG52275.1"/>
    </source>
</evidence>
<keyword evidence="3" id="KW-1185">Reference proteome</keyword>
<dbReference type="SUPFAM" id="SSF46785">
    <property type="entry name" value="Winged helix' DNA-binding domain"/>
    <property type="match status" value="1"/>
</dbReference>
<gene>
    <name evidence="2" type="ORF">H6H00_30275</name>
</gene>
<dbReference type="Gene3D" id="1.10.10.10">
    <property type="entry name" value="Winged helix-like DNA-binding domain superfamily/Winged helix DNA-binding domain"/>
    <property type="match status" value="1"/>
</dbReference>
<feature type="domain" description="Transcription regulator PadR N-terminal" evidence="1">
    <location>
        <begin position="22"/>
        <end position="93"/>
    </location>
</feature>
<dbReference type="KEGG" id="ppel:H6H00_30275"/>
<evidence type="ECO:0000313" key="3">
    <source>
        <dbReference type="Proteomes" id="UP000515728"/>
    </source>
</evidence>
<dbReference type="InterPro" id="IPR036388">
    <property type="entry name" value="WH-like_DNA-bd_sf"/>
</dbReference>
<dbReference type="Proteomes" id="UP000515728">
    <property type="component" value="Chromosome"/>
</dbReference>
<sequence>MEPGRTRKSMSELRRGTVAFCVLALLDLREYYAVELVAELAGHDALAAGQGTIYPLLSRLRTDGLVDTTWRESPSGPPRRYYRLTDDGRAALETFRGEWVRFQTAVDALLLKGRT</sequence>
<dbReference type="PANTHER" id="PTHR33169">
    <property type="entry name" value="PADR-FAMILY TRANSCRIPTIONAL REGULATOR"/>
    <property type="match status" value="1"/>
</dbReference>